<accession>A0A7T0BW29</accession>
<dbReference type="Proteomes" id="UP000594688">
    <property type="component" value="Chromosome"/>
</dbReference>
<dbReference type="EMBL" id="CP048685">
    <property type="protein sequence ID" value="QPJ61958.1"/>
    <property type="molecule type" value="Genomic_DNA"/>
</dbReference>
<evidence type="ECO:0000313" key="2">
    <source>
        <dbReference type="Proteomes" id="UP000594688"/>
    </source>
</evidence>
<organism evidence="1 2">
    <name type="scientific">Candidatus Nitronauta litoralis</name>
    <dbReference type="NCBI Taxonomy" id="2705533"/>
    <lineage>
        <taxon>Bacteria</taxon>
        <taxon>Pseudomonadati</taxon>
        <taxon>Nitrospinota/Tectimicrobiota group</taxon>
        <taxon>Nitrospinota</taxon>
        <taxon>Nitrospinia</taxon>
        <taxon>Nitrospinales</taxon>
        <taxon>Nitrospinaceae</taxon>
        <taxon>Candidatus Nitronauta</taxon>
    </lineage>
</organism>
<protein>
    <submittedName>
        <fullName evidence="1">DUF2851 family protein</fullName>
    </submittedName>
</protein>
<dbReference type="AlphaFoldDB" id="A0A7T0BW29"/>
<name>A0A7T0BW29_9BACT</name>
<reference evidence="1 2" key="1">
    <citation type="submission" date="2020-02" db="EMBL/GenBank/DDBJ databases">
        <title>Genomic and physiological characterization of two novel Nitrospinaceae genera.</title>
        <authorList>
            <person name="Mueller A.J."/>
            <person name="Jung M.-Y."/>
            <person name="Strachan C.R."/>
            <person name="Herbold C.W."/>
            <person name="Kirkegaard R.H."/>
            <person name="Daims H."/>
        </authorList>
    </citation>
    <scope>NUCLEOTIDE SEQUENCE [LARGE SCALE GENOMIC DNA]</scope>
    <source>
        <strain evidence="1">EB</strain>
    </source>
</reference>
<dbReference type="Pfam" id="PF11013">
    <property type="entry name" value="DUF2851"/>
    <property type="match status" value="1"/>
</dbReference>
<proteinExistence type="predicted"/>
<dbReference type="KEGG" id="nli:G3M70_08755"/>
<evidence type="ECO:0000313" key="1">
    <source>
        <dbReference type="EMBL" id="QPJ61958.1"/>
    </source>
</evidence>
<dbReference type="InterPro" id="IPR021272">
    <property type="entry name" value="DUF2851"/>
</dbReference>
<gene>
    <name evidence="1" type="ORF">G3M70_08755</name>
</gene>
<sequence length="513" mass="59036">MTAAVFTDIYRKFTEVYQRTLVEEEDAPQIPEKVLRCVWNDQLFNTPHLQSTQGHAIEVVSSGHWNFGAGPDFKNAVIRIDGQIQEGDVELHIYGCDWRAHGHSENNEYDDVILHVFLWQDRRGSSGSRKDTPSQSRPHIVELELKKYLKDGLLKLNEELDFDSYPLLNQFNTGLCHGPLSRLSKSRLEELLSNAGDARIQNKMDRFHDRIILNGYEQTFYEGVAEALGYPSNKYPFRDLAERVPFAELVRLVSKKGTPAEKALPLQAVLLGVSGLLGNRIPETSELEGEGLLYVQNVQKLWKKHKRRFVDQVMDDPTAWKFGGMRPANFPYRRIAALAHLVVKHSGSGLFQDFVSFVNTMVSISQAKGYNERTGKKATQYFFLEEDDFWSRHYTVDGKKLQGNQKLIGPDRARDIFINIAVPICLIYARASRSQPLEAFLHRGFSTQSSLADNQWLRFMKRYILGEKQRMLDILKSDRHTQGLMQVYQDFCTKNNNNCLRCRFPEVVDKYFS</sequence>